<dbReference type="GO" id="GO:0016757">
    <property type="term" value="F:glycosyltransferase activity"/>
    <property type="evidence" value="ECO:0007669"/>
    <property type="project" value="TreeGrafter"/>
</dbReference>
<dbReference type="PANTHER" id="PTHR45947:SF3">
    <property type="entry name" value="SULFOQUINOVOSYL TRANSFERASE SQD2"/>
    <property type="match status" value="1"/>
</dbReference>
<dbReference type="Gene3D" id="3.40.50.2000">
    <property type="entry name" value="Glycogen Phosphorylase B"/>
    <property type="match status" value="2"/>
</dbReference>
<dbReference type="PANTHER" id="PTHR45947">
    <property type="entry name" value="SULFOQUINOVOSYL TRANSFERASE SQD2"/>
    <property type="match status" value="1"/>
</dbReference>
<feature type="non-terminal residue" evidence="2">
    <location>
        <position position="252"/>
    </location>
</feature>
<dbReference type="InterPro" id="IPR028098">
    <property type="entry name" value="Glyco_trans_4-like_N"/>
</dbReference>
<evidence type="ECO:0000259" key="1">
    <source>
        <dbReference type="Pfam" id="PF13439"/>
    </source>
</evidence>
<protein>
    <recommendedName>
        <fullName evidence="1">Glycosyltransferase subfamily 4-like N-terminal domain-containing protein</fullName>
    </recommendedName>
</protein>
<dbReference type="InterPro" id="IPR050194">
    <property type="entry name" value="Glycosyltransferase_grp1"/>
</dbReference>
<accession>A0A0F8YC34</accession>
<dbReference type="Pfam" id="PF13439">
    <property type="entry name" value="Glyco_transf_4"/>
    <property type="match status" value="1"/>
</dbReference>
<name>A0A0F8YC34_9ZZZZ</name>
<organism evidence="2">
    <name type="scientific">marine sediment metagenome</name>
    <dbReference type="NCBI Taxonomy" id="412755"/>
    <lineage>
        <taxon>unclassified sequences</taxon>
        <taxon>metagenomes</taxon>
        <taxon>ecological metagenomes</taxon>
    </lineage>
</organism>
<comment type="caution">
    <text evidence="2">The sequence shown here is derived from an EMBL/GenBank/DDBJ whole genome shotgun (WGS) entry which is preliminary data.</text>
</comment>
<feature type="domain" description="Glycosyltransferase subfamily 4-like N-terminal" evidence="1">
    <location>
        <begin position="55"/>
        <end position="138"/>
    </location>
</feature>
<dbReference type="AlphaFoldDB" id="A0A0F8YC34"/>
<reference evidence="2" key="1">
    <citation type="journal article" date="2015" name="Nature">
        <title>Complex archaea that bridge the gap between prokaryotes and eukaryotes.</title>
        <authorList>
            <person name="Spang A."/>
            <person name="Saw J.H."/>
            <person name="Jorgensen S.L."/>
            <person name="Zaremba-Niedzwiedzka K."/>
            <person name="Martijn J."/>
            <person name="Lind A.E."/>
            <person name="van Eijk R."/>
            <person name="Schleper C."/>
            <person name="Guy L."/>
            <person name="Ettema T.J."/>
        </authorList>
    </citation>
    <scope>NUCLEOTIDE SEQUENCE</scope>
</reference>
<dbReference type="EMBL" id="LAZR01054223">
    <property type="protein sequence ID" value="KKK79012.1"/>
    <property type="molecule type" value="Genomic_DNA"/>
</dbReference>
<gene>
    <name evidence="2" type="ORF">LCGC14_2837780</name>
</gene>
<proteinExistence type="predicted"/>
<evidence type="ECO:0000313" key="2">
    <source>
        <dbReference type="EMBL" id="KKK79012.1"/>
    </source>
</evidence>
<sequence>MLAKKILIYEPYAHKLYGNTRLILFILKLINKEKYRPILVTPYESEFVAMVRNSGYRCVVLPPPSPLRQFGGTILRKGAISKLLIGLSIAAHTFTLYSLLKRERPDIIHCHSIRSLLTIGPAAKLARKPCFLYIKGELNNKRLDRIGFFLADRIAFLCDVLKNQKYPGLLNRYINKIGIVKLGIDLDEIGRIERNNDISLNNEMGVNSQKLNIAFLGSVVPQKGVDHLLHALVKVKKRIPKVKLYIVGDHCA</sequence>
<dbReference type="SUPFAM" id="SSF53756">
    <property type="entry name" value="UDP-Glycosyltransferase/glycogen phosphorylase"/>
    <property type="match status" value="1"/>
</dbReference>